<dbReference type="GO" id="GO:0005737">
    <property type="term" value="C:cytoplasm"/>
    <property type="evidence" value="ECO:0007669"/>
    <property type="project" value="UniProtKB-SubCell"/>
</dbReference>
<evidence type="ECO:0000313" key="9">
    <source>
        <dbReference type="EMBL" id="EJK73852.1"/>
    </source>
</evidence>
<dbReference type="GO" id="GO:0140662">
    <property type="term" value="F:ATP-dependent protein folding chaperone"/>
    <property type="evidence" value="ECO:0007669"/>
    <property type="project" value="InterPro"/>
</dbReference>
<evidence type="ECO:0000256" key="3">
    <source>
        <dbReference type="ARBA" id="ARBA00022490"/>
    </source>
</evidence>
<dbReference type="InterPro" id="IPR002423">
    <property type="entry name" value="Cpn60/GroEL/TCP-1"/>
</dbReference>
<dbReference type="InterPro" id="IPR027409">
    <property type="entry name" value="GroEL-like_apical_dom_sf"/>
</dbReference>
<dbReference type="InterPro" id="IPR002194">
    <property type="entry name" value="Chaperonin_TCP-1_CS"/>
</dbReference>
<keyword evidence="5 8" id="KW-0067">ATP-binding</keyword>
<dbReference type="GO" id="GO:0051082">
    <property type="term" value="F:unfolded protein binding"/>
    <property type="evidence" value="ECO:0007669"/>
    <property type="project" value="InterPro"/>
</dbReference>
<dbReference type="Proteomes" id="UP000266841">
    <property type="component" value="Unassembled WGS sequence"/>
</dbReference>
<dbReference type="OrthoDB" id="1748577at2759"/>
<dbReference type="Pfam" id="PF00118">
    <property type="entry name" value="Cpn60_TCP1"/>
    <property type="match status" value="1"/>
</dbReference>
<dbReference type="SUPFAM" id="SSF52029">
    <property type="entry name" value="GroEL apical domain-like"/>
    <property type="match status" value="1"/>
</dbReference>
<evidence type="ECO:0000256" key="8">
    <source>
        <dbReference type="RuleBase" id="RU004187"/>
    </source>
</evidence>
<dbReference type="Gene3D" id="3.50.7.10">
    <property type="entry name" value="GroEL"/>
    <property type="match status" value="1"/>
</dbReference>
<keyword evidence="10" id="KW-1185">Reference proteome</keyword>
<dbReference type="OMA" id="WGLKYAV"/>
<gene>
    <name evidence="9" type="ORF">THAOC_04502</name>
</gene>
<dbReference type="GO" id="GO:0005524">
    <property type="term" value="F:ATP binding"/>
    <property type="evidence" value="ECO:0007669"/>
    <property type="project" value="UniProtKB-KW"/>
</dbReference>
<evidence type="ECO:0000256" key="7">
    <source>
        <dbReference type="ARBA" id="ARBA00029602"/>
    </source>
</evidence>
<dbReference type="GO" id="GO:0016887">
    <property type="term" value="F:ATP hydrolysis activity"/>
    <property type="evidence" value="ECO:0007669"/>
    <property type="project" value="InterPro"/>
</dbReference>
<dbReference type="Gene3D" id="3.30.260.10">
    <property type="entry name" value="TCP-1-like chaperonin intermediate domain"/>
    <property type="match status" value="1"/>
</dbReference>
<dbReference type="PROSITE" id="PS00750">
    <property type="entry name" value="TCP1_1"/>
    <property type="match status" value="1"/>
</dbReference>
<evidence type="ECO:0000256" key="6">
    <source>
        <dbReference type="ARBA" id="ARBA00023186"/>
    </source>
</evidence>
<comment type="subcellular location">
    <subcellularLocation>
        <location evidence="1">Cytoplasm</location>
    </subcellularLocation>
</comment>
<dbReference type="FunFam" id="3.50.7.10:FF:000008">
    <property type="entry name" value="T-complex protein 1 subunit theta"/>
    <property type="match status" value="1"/>
</dbReference>
<organism evidence="9 10">
    <name type="scientific">Thalassiosira oceanica</name>
    <name type="common">Marine diatom</name>
    <dbReference type="NCBI Taxonomy" id="159749"/>
    <lineage>
        <taxon>Eukaryota</taxon>
        <taxon>Sar</taxon>
        <taxon>Stramenopiles</taxon>
        <taxon>Ochrophyta</taxon>
        <taxon>Bacillariophyta</taxon>
        <taxon>Coscinodiscophyceae</taxon>
        <taxon>Thalassiosirophycidae</taxon>
        <taxon>Thalassiosirales</taxon>
        <taxon>Thalassiosiraceae</taxon>
        <taxon>Thalassiosira</taxon>
    </lineage>
</organism>
<dbReference type="SUPFAM" id="SSF48592">
    <property type="entry name" value="GroEL equatorial domain-like"/>
    <property type="match status" value="1"/>
</dbReference>
<dbReference type="NCBIfam" id="TIGR02346">
    <property type="entry name" value="chap_CCT_theta"/>
    <property type="match status" value="1"/>
</dbReference>
<accession>K0TNU9</accession>
<protein>
    <recommendedName>
        <fullName evidence="7">CCT-theta</fullName>
    </recommendedName>
</protein>
<sequence length="552" mass="57602">MTLAKLAMVGPRKALNQAAGASMLLKKGHTASSGLEEATLRNVEACRDISTITRTSMGPNGMNKLVVNHLGKIIVTSDCATIVKELEIEHPAARMLQLAAESQDFECGDGTNLVVSFAGELLAQTENLFRMGLHPSDVVSGFSKAGDKLLNEFLPPLAEIMQPVSSGRDKDEIIRATKPVLAAKHLGSENILAPLVAEACLGTMSSTGKASFSVESVRVAKILGGDVTQSHVVHGFVALRGLETTLSAAKDAKVVVFSCGMEASATEAKGTVLMKNADDLKNYNKSEEKKMEEIIKGIADSGVKVCVSGGTVSEMALHFIERYGMLCLKVGSKWELRRLCVATGATALVRLGAPTPDEMGHCDHVHQKEVGGRPITVFAQSDGSKTSKLSTIVLRASTSSVLADLERAIDDGVHAAKTACKDGRFVPGAGATEMALSLKVKAFADTCPGLDQYAIRAFGKALEVVPRTLSENAGLDQGSVIAALGAAHASGKASAGVDIDDMGVDGASGVSSQTSVLDLYSTKASALKLAIDASLTVLRVDQIIMSKQAGGA</sequence>
<proteinExistence type="inferred from homology"/>
<evidence type="ECO:0000256" key="5">
    <source>
        <dbReference type="ARBA" id="ARBA00022840"/>
    </source>
</evidence>
<keyword evidence="6 8" id="KW-0143">Chaperone</keyword>
<dbReference type="InterPro" id="IPR027413">
    <property type="entry name" value="GROEL-like_equatorial_sf"/>
</dbReference>
<dbReference type="eggNOG" id="KOG0362">
    <property type="taxonomic scope" value="Eukaryota"/>
</dbReference>
<dbReference type="PANTHER" id="PTHR11353">
    <property type="entry name" value="CHAPERONIN"/>
    <property type="match status" value="1"/>
</dbReference>
<dbReference type="Gene3D" id="1.10.560.10">
    <property type="entry name" value="GroEL-like equatorial domain"/>
    <property type="match status" value="1"/>
</dbReference>
<evidence type="ECO:0000256" key="4">
    <source>
        <dbReference type="ARBA" id="ARBA00022741"/>
    </source>
</evidence>
<dbReference type="InterPro" id="IPR017998">
    <property type="entry name" value="Chaperone_TCP-1"/>
</dbReference>
<keyword evidence="4 8" id="KW-0547">Nucleotide-binding</keyword>
<reference evidence="9 10" key="1">
    <citation type="journal article" date="2012" name="Genome Biol.">
        <title>Genome and low-iron response of an oceanic diatom adapted to chronic iron limitation.</title>
        <authorList>
            <person name="Lommer M."/>
            <person name="Specht M."/>
            <person name="Roy A.S."/>
            <person name="Kraemer L."/>
            <person name="Andreson R."/>
            <person name="Gutowska M.A."/>
            <person name="Wolf J."/>
            <person name="Bergner S.V."/>
            <person name="Schilhabel M.B."/>
            <person name="Klostermeier U.C."/>
            <person name="Beiko R.G."/>
            <person name="Rosenstiel P."/>
            <person name="Hippler M."/>
            <person name="Laroche J."/>
        </authorList>
    </citation>
    <scope>NUCLEOTIDE SEQUENCE [LARGE SCALE GENOMIC DNA]</scope>
    <source>
        <strain evidence="9 10">CCMP1005</strain>
    </source>
</reference>
<evidence type="ECO:0000256" key="2">
    <source>
        <dbReference type="ARBA" id="ARBA00008020"/>
    </source>
</evidence>
<keyword evidence="3" id="KW-0963">Cytoplasm</keyword>
<name>K0TNU9_THAOC</name>
<dbReference type="InterPro" id="IPR012721">
    <property type="entry name" value="Chap_CCT_theta"/>
</dbReference>
<evidence type="ECO:0000313" key="10">
    <source>
        <dbReference type="Proteomes" id="UP000266841"/>
    </source>
</evidence>
<evidence type="ECO:0000256" key="1">
    <source>
        <dbReference type="ARBA" id="ARBA00004496"/>
    </source>
</evidence>
<dbReference type="InterPro" id="IPR027410">
    <property type="entry name" value="TCP-1-like_intermed_sf"/>
</dbReference>
<dbReference type="CDD" id="cd03341">
    <property type="entry name" value="TCP1_theta"/>
    <property type="match status" value="1"/>
</dbReference>
<dbReference type="EMBL" id="AGNL01004158">
    <property type="protein sequence ID" value="EJK73852.1"/>
    <property type="molecule type" value="Genomic_DNA"/>
</dbReference>
<comment type="caution">
    <text evidence="9">The sequence shown here is derived from an EMBL/GenBank/DDBJ whole genome shotgun (WGS) entry which is preliminary data.</text>
</comment>
<comment type="similarity">
    <text evidence="2 8">Belongs to the TCP-1 chaperonin family.</text>
</comment>
<dbReference type="SUPFAM" id="SSF54849">
    <property type="entry name" value="GroEL-intermediate domain like"/>
    <property type="match status" value="1"/>
</dbReference>
<dbReference type="AlphaFoldDB" id="K0TNU9"/>
<dbReference type="PRINTS" id="PR00304">
    <property type="entry name" value="TCOMPLEXTCP1"/>
</dbReference>